<feature type="region of interest" description="Disordered" evidence="1">
    <location>
        <begin position="174"/>
        <end position="193"/>
    </location>
</feature>
<keyword evidence="4" id="KW-1185">Reference proteome</keyword>
<sequence length="480" mass="52184">MPSRPSTAISRRRHRLLLASCLSTATVTHVQSFSLSQNAANAAREDNSPTASDGSRSTARSRAVVIAAGSSLHSHHSTWNKRWSSKDDFALRANNVQVQLEERGDAVDDDDVNVDSTGSISKPCATNCESETTTPTSASSAALAQHQDAASVLQHRRRFLHNFVASTAAIATATAASTTSTTTSTTIDNEGHYPFTPESASAFEYTYPIELTSAPLNAQDQTPSNSLSKLQQERLTNKRSKVIATQNELSSDPLGLSSFTSPHEGILLVTGVSLWTLALWFISGSRSNPFVNPIANVLYDANDDSDTIDWLRNRNDGYFSEYPPQLTIVLTILFLTFGIIADRSVYFLADGEATIPVELGGVAAISGAFWEVGRIAAGEKSATKEESDRESLIEGEFEEFASKRLQTGRSSLSVHRSEVVKAFRRYNPKYRVENDEYPLSDVEIERVARAWARKRGINMSGAGFFGGLGIDSDADAFAPR</sequence>
<keyword evidence="2" id="KW-0732">Signal</keyword>
<evidence type="ECO:0000313" key="3">
    <source>
        <dbReference type="EMBL" id="KAL3773400.1"/>
    </source>
</evidence>
<proteinExistence type="predicted"/>
<feature type="compositionally biased region" description="Low complexity" evidence="1">
    <location>
        <begin position="174"/>
        <end position="187"/>
    </location>
</feature>
<feature type="compositionally biased region" description="Low complexity" evidence="1">
    <location>
        <begin position="130"/>
        <end position="142"/>
    </location>
</feature>
<reference evidence="3 4" key="1">
    <citation type="submission" date="2024-10" db="EMBL/GenBank/DDBJ databases">
        <title>Updated reference genomes for cyclostephanoid diatoms.</title>
        <authorList>
            <person name="Roberts W.R."/>
            <person name="Alverson A.J."/>
        </authorList>
    </citation>
    <scope>NUCLEOTIDE SEQUENCE [LARGE SCALE GENOMIC DNA]</scope>
    <source>
        <strain evidence="3 4">AJA010-31</strain>
    </source>
</reference>
<evidence type="ECO:0000256" key="1">
    <source>
        <dbReference type="SAM" id="MobiDB-lite"/>
    </source>
</evidence>
<accession>A0ABD3NJK4</accession>
<evidence type="ECO:0000313" key="4">
    <source>
        <dbReference type="Proteomes" id="UP001530400"/>
    </source>
</evidence>
<evidence type="ECO:0000256" key="2">
    <source>
        <dbReference type="SAM" id="SignalP"/>
    </source>
</evidence>
<name>A0ABD3NJK4_9STRA</name>
<evidence type="ECO:0008006" key="5">
    <source>
        <dbReference type="Google" id="ProtNLM"/>
    </source>
</evidence>
<feature type="region of interest" description="Disordered" evidence="1">
    <location>
        <begin position="100"/>
        <end position="142"/>
    </location>
</feature>
<comment type="caution">
    <text evidence="3">The sequence shown here is derived from an EMBL/GenBank/DDBJ whole genome shotgun (WGS) entry which is preliminary data.</text>
</comment>
<organism evidence="3 4">
    <name type="scientific">Cyclotella atomus</name>
    <dbReference type="NCBI Taxonomy" id="382360"/>
    <lineage>
        <taxon>Eukaryota</taxon>
        <taxon>Sar</taxon>
        <taxon>Stramenopiles</taxon>
        <taxon>Ochrophyta</taxon>
        <taxon>Bacillariophyta</taxon>
        <taxon>Coscinodiscophyceae</taxon>
        <taxon>Thalassiosirophycidae</taxon>
        <taxon>Stephanodiscales</taxon>
        <taxon>Stephanodiscaceae</taxon>
        <taxon>Cyclotella</taxon>
    </lineage>
</organism>
<protein>
    <recommendedName>
        <fullName evidence="5">PS II complex 12 kDa extrinsic protein</fullName>
    </recommendedName>
</protein>
<feature type="signal peptide" evidence="2">
    <location>
        <begin position="1"/>
        <end position="32"/>
    </location>
</feature>
<dbReference type="Proteomes" id="UP001530400">
    <property type="component" value="Unassembled WGS sequence"/>
</dbReference>
<dbReference type="AlphaFoldDB" id="A0ABD3NJK4"/>
<gene>
    <name evidence="3" type="ORF">ACHAWO_003691</name>
</gene>
<dbReference type="EMBL" id="JALLPJ020001235">
    <property type="protein sequence ID" value="KAL3773400.1"/>
    <property type="molecule type" value="Genomic_DNA"/>
</dbReference>
<feature type="compositionally biased region" description="Polar residues" evidence="1">
    <location>
        <begin position="48"/>
        <end position="60"/>
    </location>
</feature>
<feature type="region of interest" description="Disordered" evidence="1">
    <location>
        <begin position="39"/>
        <end position="60"/>
    </location>
</feature>
<feature type="chain" id="PRO_5044832546" description="PS II complex 12 kDa extrinsic protein" evidence="2">
    <location>
        <begin position="33"/>
        <end position="480"/>
    </location>
</feature>